<comment type="caution">
    <text evidence="1">The sequence shown here is derived from an EMBL/GenBank/DDBJ whole genome shotgun (WGS) entry which is preliminary data.</text>
</comment>
<keyword evidence="2" id="KW-1185">Reference proteome</keyword>
<dbReference type="Proteomes" id="UP000182015">
    <property type="component" value="Unassembled WGS sequence"/>
</dbReference>
<name>A0A1L8MKA7_9STRE</name>
<organism evidence="1 2">
    <name type="scientific">Streptococcus bovimastitidis</name>
    <dbReference type="NCBI Taxonomy" id="1856638"/>
    <lineage>
        <taxon>Bacteria</taxon>
        <taxon>Bacillati</taxon>
        <taxon>Bacillota</taxon>
        <taxon>Bacilli</taxon>
        <taxon>Lactobacillales</taxon>
        <taxon>Streptococcaceae</taxon>
        <taxon>Streptococcus</taxon>
    </lineage>
</organism>
<evidence type="ECO:0000313" key="2">
    <source>
        <dbReference type="Proteomes" id="UP000182015"/>
    </source>
</evidence>
<dbReference type="GO" id="GO:0015031">
    <property type="term" value="P:protein transport"/>
    <property type="evidence" value="ECO:0007669"/>
    <property type="project" value="InterPro"/>
</dbReference>
<accession>A0A1L8MKA7</accession>
<dbReference type="AlphaFoldDB" id="A0A1L8MKA7"/>
<dbReference type="InterPro" id="IPR022259">
    <property type="entry name" value="Acessory_Sec_prot_Asp3"/>
</dbReference>
<reference evidence="2" key="1">
    <citation type="submission" date="2016-06" db="EMBL/GenBank/DDBJ databases">
        <authorList>
            <person name="de Vries S.P.W."/>
            <person name="Hadjirin N.F."/>
            <person name="Lay E.M."/>
            <person name="Zadoks R.N."/>
            <person name="Peacock S.J."/>
            <person name="Parkhill J."/>
            <person name="Grant A.J."/>
            <person name="Mcdougall S."/>
            <person name="Holmes M.A."/>
        </authorList>
    </citation>
    <scope>NUCLEOTIDE SEQUENCE [LARGE SCALE GENOMIC DNA]</scope>
    <source>
        <strain evidence="2">NZ1587</strain>
    </source>
</reference>
<dbReference type="NCBIfam" id="TIGR03711">
    <property type="entry name" value="acc_sec_asp3"/>
    <property type="match status" value="1"/>
</dbReference>
<dbReference type="OrthoDB" id="2042927at2"/>
<dbReference type="EMBL" id="LZDD01000004">
    <property type="protein sequence ID" value="OJF71141.1"/>
    <property type="molecule type" value="Genomic_DNA"/>
</dbReference>
<protein>
    <submittedName>
        <fullName evidence="1">Accessory Sec system protein Asp3</fullName>
    </submittedName>
</protein>
<proteinExistence type="predicted"/>
<evidence type="ECO:0000313" key="1">
    <source>
        <dbReference type="EMBL" id="OJF71141.1"/>
    </source>
</evidence>
<dbReference type="Pfam" id="PF15432">
    <property type="entry name" value="Sec-ASP3"/>
    <property type="match status" value="1"/>
</dbReference>
<gene>
    <name evidence="1" type="ORF">A9Q68_09885</name>
</gene>
<sequence>MQTQMRDISLINWGLLSDASYLYGVDLEFLKDGRVSFHQEFLPIGTVIHTWLSDVNYQDRRDIPRLPLLKRGLDYCLKLNLETVRGHQPYLRLTFFNRRKEVVAYKIIKEDSAEFSLPKDCYSYKIDLINAGSQSFVFDSILLYAKEMEDLLSQSYFVLPSLEKNAENGPLKVYLLENQEGQLMPFTESYLKKVGSSLIVGLTRLDQMAYLTDSFVDYVAKAIHKHAPEALDQGIQFIGSGSKSDRVAILLENAFEKGSSSLTGPVTFDQELRTSIEDSELALEWLSELLQNNPSLSTAQADQQTDDALVEGLLAKNHYLAQFQEK</sequence>
<dbReference type="RefSeq" id="WP_071794555.1">
    <property type="nucleotide sequence ID" value="NZ_LZDD01000004.1"/>
</dbReference>
<dbReference type="STRING" id="1856638.A9Q68_09885"/>